<evidence type="ECO:0000256" key="2">
    <source>
        <dbReference type="ARBA" id="ARBA00022771"/>
    </source>
</evidence>
<dbReference type="RefSeq" id="XP_037215505.1">
    <property type="nucleotide sequence ID" value="XM_037368579.1"/>
</dbReference>
<accession>A0A8H6S628</accession>
<sequence>MTSRSKHGLPPQLADLASGLLAGNLEDIYTAQERISAETPPPASISIKVRTRTISYLAALSTTLRKDYAKSPGSPPLNVDLLRDAWPNVCLWIQKVYNSFSDVEDYKNDDWDLMTEVVKMIFQIIVCYPGMRQAILSKTTLTQVIGLLTHLWTLEGEGRVSVMPIASYSATIALRAVLGLSILKPNSESPEYEPDLTFFSVFSNRFEHPKDLVRLLLTHLNNAVNKHADFEYIMASVEVMSLTLARKSDDISREFVSQTPIKLILSVLDWAAESKGPMHSISHIVERCLGVIDSSRSVTNGTIWYCQLLAADILPIIFRCHRFYDAKKNPESSAYILKGVTKIIHLFTDSTFSRSLVGHAKRALHRLPSDQLHHPPFSGALLADWNTFTTLVAERVAFKTEYDLREWKRCFHPMCPSFQLELSKNSKLKACGGCQGVKYCSKACQKAHWPLHKRSCSPDNKPPATLAERMTLMALSYDDMRFLLALARRDVLTAKPQLIVQRKSIQSTSGTTLGSEIYDDPLLRKFALARIPFYVEL</sequence>
<keyword evidence="3" id="KW-0862">Zinc</keyword>
<dbReference type="OrthoDB" id="9922773at2759"/>
<keyword evidence="2 4" id="KW-0863">Zinc-finger</keyword>
<dbReference type="Proteomes" id="UP000636479">
    <property type="component" value="Unassembled WGS sequence"/>
</dbReference>
<name>A0A8H6S628_9AGAR</name>
<evidence type="ECO:0000313" key="7">
    <source>
        <dbReference type="Proteomes" id="UP000636479"/>
    </source>
</evidence>
<dbReference type="Pfam" id="PF01753">
    <property type="entry name" value="zf-MYND"/>
    <property type="match status" value="1"/>
</dbReference>
<keyword evidence="1" id="KW-0479">Metal-binding</keyword>
<evidence type="ECO:0000256" key="3">
    <source>
        <dbReference type="ARBA" id="ARBA00022833"/>
    </source>
</evidence>
<keyword evidence="7" id="KW-1185">Reference proteome</keyword>
<dbReference type="Gene3D" id="6.10.140.2220">
    <property type="match status" value="1"/>
</dbReference>
<proteinExistence type="predicted"/>
<dbReference type="GeneID" id="59351095"/>
<dbReference type="PROSITE" id="PS50865">
    <property type="entry name" value="ZF_MYND_2"/>
    <property type="match status" value="1"/>
</dbReference>
<dbReference type="GO" id="GO:0008270">
    <property type="term" value="F:zinc ion binding"/>
    <property type="evidence" value="ECO:0007669"/>
    <property type="project" value="UniProtKB-KW"/>
</dbReference>
<gene>
    <name evidence="6" type="ORF">MIND_01207100</name>
</gene>
<reference evidence="6" key="1">
    <citation type="submission" date="2020-05" db="EMBL/GenBank/DDBJ databases">
        <title>Mycena genomes resolve the evolution of fungal bioluminescence.</title>
        <authorList>
            <person name="Tsai I.J."/>
        </authorList>
    </citation>
    <scope>NUCLEOTIDE SEQUENCE</scope>
    <source>
        <strain evidence="6">171206Taipei</strain>
    </source>
</reference>
<dbReference type="SUPFAM" id="SSF144232">
    <property type="entry name" value="HIT/MYND zinc finger-like"/>
    <property type="match status" value="1"/>
</dbReference>
<organism evidence="6 7">
    <name type="scientific">Mycena indigotica</name>
    <dbReference type="NCBI Taxonomy" id="2126181"/>
    <lineage>
        <taxon>Eukaryota</taxon>
        <taxon>Fungi</taxon>
        <taxon>Dikarya</taxon>
        <taxon>Basidiomycota</taxon>
        <taxon>Agaricomycotina</taxon>
        <taxon>Agaricomycetes</taxon>
        <taxon>Agaricomycetidae</taxon>
        <taxon>Agaricales</taxon>
        <taxon>Marasmiineae</taxon>
        <taxon>Mycenaceae</taxon>
        <taxon>Mycena</taxon>
    </lineage>
</organism>
<dbReference type="EMBL" id="JACAZF010000011">
    <property type="protein sequence ID" value="KAF7293077.1"/>
    <property type="molecule type" value="Genomic_DNA"/>
</dbReference>
<evidence type="ECO:0000256" key="4">
    <source>
        <dbReference type="PROSITE-ProRule" id="PRU00134"/>
    </source>
</evidence>
<evidence type="ECO:0000313" key="6">
    <source>
        <dbReference type="EMBL" id="KAF7293077.1"/>
    </source>
</evidence>
<evidence type="ECO:0000256" key="1">
    <source>
        <dbReference type="ARBA" id="ARBA00022723"/>
    </source>
</evidence>
<comment type="caution">
    <text evidence="6">The sequence shown here is derived from an EMBL/GenBank/DDBJ whole genome shotgun (WGS) entry which is preliminary data.</text>
</comment>
<dbReference type="CDD" id="cd20335">
    <property type="entry name" value="BRcat_RBR"/>
    <property type="match status" value="1"/>
</dbReference>
<feature type="domain" description="MYND-type" evidence="5">
    <location>
        <begin position="412"/>
        <end position="456"/>
    </location>
</feature>
<protein>
    <submittedName>
        <fullName evidence="6">MYND-type domain-containing protein</fullName>
    </submittedName>
</protein>
<dbReference type="InterPro" id="IPR002893">
    <property type="entry name" value="Znf_MYND"/>
</dbReference>
<dbReference type="AlphaFoldDB" id="A0A8H6S628"/>
<evidence type="ECO:0000259" key="5">
    <source>
        <dbReference type="PROSITE" id="PS50865"/>
    </source>
</evidence>